<name>A0A813YMC3_9BILA</name>
<dbReference type="AlphaFoldDB" id="A0A813YMC3"/>
<proteinExistence type="predicted"/>
<dbReference type="Gene3D" id="3.40.50.11350">
    <property type="match status" value="1"/>
</dbReference>
<evidence type="ECO:0000313" key="2">
    <source>
        <dbReference type="Proteomes" id="UP000663879"/>
    </source>
</evidence>
<dbReference type="Proteomes" id="UP000663879">
    <property type="component" value="Unassembled WGS sequence"/>
</dbReference>
<accession>A0A813YMC3</accession>
<evidence type="ECO:0000313" key="1">
    <source>
        <dbReference type="EMBL" id="CAF0886271.1"/>
    </source>
</evidence>
<protein>
    <submittedName>
        <fullName evidence="1">Uncharacterized protein</fullName>
    </submittedName>
</protein>
<sequence length="486" mass="56432">MINSKDIDQMILGRLRMKDQMILGRIMSIDQPTTKLDKLTSVFKSETNEEADNNLPNYTSQTFNIDPKLAFEKTKIERLLNNLKMELSCGLDRIMASVLKRFAKEFSFPLSKIFIRSLGGRRIAGFLEANKKDPLDNYVKLHESIRRNGSQRIVSCQKIRPGYANKMYNVLSALTIAILTDSSISIQWPEIEQFINSPLLNIFNQTKLNNPKSIAAYNSNTWNYKKGLNVLLDETKTNIPNQSHLIFKSNTAFFFDLTSNPKYYTKLLDYKLVKQETIQKALTKYNLYKEQNRTLEQEDVEDFLSIGFQVGHRLINKFWLLNSTFEKYVNDYYVRHFQSNYVIGIQIRYQFLKKNETNLDTFFQCAEQIENGRFDKNSSVKWFVTSDANYVFKKFKQVYGEKIIEGVGKLGHVLYNQQAYFRTILDNELLARSNEIIITGGSTYGFMASIRKGQLPYYIDGIHGNIPCRKMIFSSLPRANSRTALF</sequence>
<dbReference type="OrthoDB" id="2413580at2759"/>
<gene>
    <name evidence="1" type="ORF">OXX778_LOCUS10676</name>
</gene>
<reference evidence="1" key="1">
    <citation type="submission" date="2021-02" db="EMBL/GenBank/DDBJ databases">
        <authorList>
            <person name="Nowell W R."/>
        </authorList>
    </citation>
    <scope>NUCLEOTIDE SEQUENCE</scope>
    <source>
        <strain evidence="1">Ploen Becks lab</strain>
    </source>
</reference>
<organism evidence="1 2">
    <name type="scientific">Brachionus calyciflorus</name>
    <dbReference type="NCBI Taxonomy" id="104777"/>
    <lineage>
        <taxon>Eukaryota</taxon>
        <taxon>Metazoa</taxon>
        <taxon>Spiralia</taxon>
        <taxon>Gnathifera</taxon>
        <taxon>Rotifera</taxon>
        <taxon>Eurotatoria</taxon>
        <taxon>Monogononta</taxon>
        <taxon>Pseudotrocha</taxon>
        <taxon>Ploima</taxon>
        <taxon>Brachionidae</taxon>
        <taxon>Brachionus</taxon>
    </lineage>
</organism>
<dbReference type="EMBL" id="CAJNOC010001721">
    <property type="protein sequence ID" value="CAF0886271.1"/>
    <property type="molecule type" value="Genomic_DNA"/>
</dbReference>
<comment type="caution">
    <text evidence="1">The sequence shown here is derived from an EMBL/GenBank/DDBJ whole genome shotgun (WGS) entry which is preliminary data.</text>
</comment>
<keyword evidence="2" id="KW-1185">Reference proteome</keyword>